<evidence type="ECO:0000313" key="16">
    <source>
        <dbReference type="EMBL" id="GFY41621.1"/>
    </source>
</evidence>
<accession>A0A8X6WXG3</accession>
<feature type="transmembrane region" description="Helical" evidence="15">
    <location>
        <begin position="577"/>
        <end position="598"/>
    </location>
</feature>
<keyword evidence="15" id="KW-1133">Transmembrane helix</keyword>
<keyword evidence="13 15" id="KW-0472">Membrane</keyword>
<evidence type="ECO:0000256" key="4">
    <source>
        <dbReference type="ARBA" id="ARBA00004406"/>
    </source>
</evidence>
<keyword evidence="8" id="KW-0256">Endoplasmic reticulum</keyword>
<reference evidence="16" key="1">
    <citation type="submission" date="2020-08" db="EMBL/GenBank/DDBJ databases">
        <title>Multicomponent nature underlies the extraordinary mechanical properties of spider dragline silk.</title>
        <authorList>
            <person name="Kono N."/>
            <person name="Nakamura H."/>
            <person name="Mori M."/>
            <person name="Yoshida Y."/>
            <person name="Ohtoshi R."/>
            <person name="Malay A.D."/>
            <person name="Moran D.A.P."/>
            <person name="Tomita M."/>
            <person name="Numata K."/>
            <person name="Arakawa K."/>
        </authorList>
    </citation>
    <scope>NUCLEOTIDE SEQUENCE</scope>
</reference>
<evidence type="ECO:0000256" key="11">
    <source>
        <dbReference type="ARBA" id="ARBA00023004"/>
    </source>
</evidence>
<evidence type="ECO:0000256" key="5">
    <source>
        <dbReference type="ARBA" id="ARBA00010617"/>
    </source>
</evidence>
<dbReference type="GO" id="GO:0016705">
    <property type="term" value="F:oxidoreductase activity, acting on paired donors, with incorporation or reduction of molecular oxygen"/>
    <property type="evidence" value="ECO:0007669"/>
    <property type="project" value="InterPro"/>
</dbReference>
<dbReference type="Gene3D" id="1.10.630.10">
    <property type="entry name" value="Cytochrome P450"/>
    <property type="match status" value="2"/>
</dbReference>
<proteinExistence type="inferred from homology"/>
<dbReference type="PANTHER" id="PTHR24300:SF403">
    <property type="entry name" value="CYTOCHROME P450 306A1"/>
    <property type="match status" value="1"/>
</dbReference>
<feature type="transmembrane region" description="Helical" evidence="15">
    <location>
        <begin position="104"/>
        <end position="125"/>
    </location>
</feature>
<dbReference type="PROSITE" id="PS00086">
    <property type="entry name" value="CYTOCHROME_P450"/>
    <property type="match status" value="1"/>
</dbReference>
<dbReference type="InterPro" id="IPR002401">
    <property type="entry name" value="Cyt_P450_E_grp-I"/>
</dbReference>
<evidence type="ECO:0000313" key="17">
    <source>
        <dbReference type="Proteomes" id="UP000886998"/>
    </source>
</evidence>
<comment type="similarity">
    <text evidence="5">Belongs to the cytochrome P450 family.</text>
</comment>
<evidence type="ECO:0000256" key="6">
    <source>
        <dbReference type="ARBA" id="ARBA00022617"/>
    </source>
</evidence>
<evidence type="ECO:0000256" key="13">
    <source>
        <dbReference type="ARBA" id="ARBA00023136"/>
    </source>
</evidence>
<comment type="subcellular location">
    <subcellularLocation>
        <location evidence="4">Endoplasmic reticulum membrane</location>
        <topology evidence="4">Peripheral membrane protein</topology>
    </subcellularLocation>
    <subcellularLocation>
        <location evidence="3">Microsome membrane</location>
        <topology evidence="3">Peripheral membrane protein</topology>
    </subcellularLocation>
</comment>
<dbReference type="GO" id="GO:0020037">
    <property type="term" value="F:heme binding"/>
    <property type="evidence" value="ECO:0007669"/>
    <property type="project" value="InterPro"/>
</dbReference>
<dbReference type="InterPro" id="IPR050182">
    <property type="entry name" value="Cytochrome_P450_fam2"/>
</dbReference>
<keyword evidence="11 14" id="KW-0408">Iron</keyword>
<dbReference type="Pfam" id="PF00067">
    <property type="entry name" value="p450"/>
    <property type="match status" value="2"/>
</dbReference>
<dbReference type="PRINTS" id="PR00463">
    <property type="entry name" value="EP450I"/>
</dbReference>
<keyword evidence="6 14" id="KW-0349">Heme</keyword>
<evidence type="ECO:0000256" key="2">
    <source>
        <dbReference type="ARBA" id="ARBA00003690"/>
    </source>
</evidence>
<organism evidence="16 17">
    <name type="scientific">Trichonephila inaurata madagascariensis</name>
    <dbReference type="NCBI Taxonomy" id="2747483"/>
    <lineage>
        <taxon>Eukaryota</taxon>
        <taxon>Metazoa</taxon>
        <taxon>Ecdysozoa</taxon>
        <taxon>Arthropoda</taxon>
        <taxon>Chelicerata</taxon>
        <taxon>Arachnida</taxon>
        <taxon>Araneae</taxon>
        <taxon>Araneomorphae</taxon>
        <taxon>Entelegynae</taxon>
        <taxon>Araneoidea</taxon>
        <taxon>Nephilidae</taxon>
        <taxon>Trichonephila</taxon>
        <taxon>Trichonephila inaurata</taxon>
    </lineage>
</organism>
<dbReference type="AlphaFoldDB" id="A0A8X6WXG3"/>
<dbReference type="SUPFAM" id="SSF48264">
    <property type="entry name" value="Cytochrome P450"/>
    <property type="match status" value="2"/>
</dbReference>
<dbReference type="OrthoDB" id="6419827at2759"/>
<protein>
    <submittedName>
        <fullName evidence="16">Cytochrome P450 2B1</fullName>
    </submittedName>
</protein>
<keyword evidence="17" id="KW-1185">Reference proteome</keyword>
<evidence type="ECO:0000256" key="15">
    <source>
        <dbReference type="SAM" id="Phobius"/>
    </source>
</evidence>
<keyword evidence="10" id="KW-0560">Oxidoreductase</keyword>
<name>A0A8X6WXG3_9ARAC</name>
<dbReference type="EMBL" id="BMAV01002595">
    <property type="protein sequence ID" value="GFY41621.1"/>
    <property type="molecule type" value="Genomic_DNA"/>
</dbReference>
<dbReference type="FunFam" id="1.10.630.10:FF:000238">
    <property type="entry name" value="Cytochrome P450 2A6"/>
    <property type="match status" value="1"/>
</dbReference>
<gene>
    <name evidence="16" type="primary">Cyp2b1</name>
    <name evidence="16" type="ORF">TNIN_296011</name>
</gene>
<dbReference type="PRINTS" id="PR00385">
    <property type="entry name" value="P450"/>
</dbReference>
<dbReference type="GO" id="GO:0005789">
    <property type="term" value="C:endoplasmic reticulum membrane"/>
    <property type="evidence" value="ECO:0007669"/>
    <property type="project" value="UniProtKB-SubCell"/>
</dbReference>
<evidence type="ECO:0000256" key="14">
    <source>
        <dbReference type="PIRSR" id="PIRSR602401-1"/>
    </source>
</evidence>
<evidence type="ECO:0000256" key="12">
    <source>
        <dbReference type="ARBA" id="ARBA00023033"/>
    </source>
</evidence>
<comment type="caution">
    <text evidence="16">The sequence shown here is derived from an EMBL/GenBank/DDBJ whole genome shotgun (WGS) entry which is preliminary data.</text>
</comment>
<sequence length="758" mass="87098">MLSTYINSKQTTVPPAHHCKNALTVICCRSNPFTLIKSKDRSDLCQKHLQKRHNRRFRGREQYRIASHTQQILISGTKATLNFFPTMSTLETQLKMISETINSLSPVSLAMGMAVILITMVYYVLKRGNLPPGPRGLPFFGYWAFMNDANSHLKLDQMKKKYGDVFSFTCTGRLFVNLGSIRAVREALLTKAEYFGERMSGFNLMNAMFGDGVAFIEGEPWKAVRKFLIGVMKERGTISIKNSIAGPLYDSVLSTIKDLKEKKNEPVNLIETLTHKCNTNLRITLFGEIGATEEQIRKFNELYAAEVIFMTPLNTLISGNIARYLLFPLKKEYHVAMKCRDEMVRILHEIVDEHKATYDEEHIRDIIDEYFKERDKRQSKGDPTAKYFTDKLLIGTLKQFLGDGVLSVASFISLLMKSLLEYPEEQDKIYKEIVDVVGVDRQPTIEDKSKLTYLNAFILEALRMSDFFNYFPSQECTKETTISGYRIPKGAVMLVNFYSAHSDPETYEEPKKFNPSRFIQKEGKRRPELPISFGVGKRACLGEGYAMTQVFLFIVTLVQNFHLELPDGKKAVSLEQFLSVSLAVAFATLFVMIVYCALKRRDLPPGLSGLQYFGYWPFIHDNFHLKLDETQKKYGEVISFTCTGRLYVSLGSVKIVREAYITKSECFGDRTLEYSLLKHAFREGVIFLNRKHWKVIRKFFLVVLKEHGTVSIINSFSGDLYLYKIHHQSYQSIERGAFQYSGTSERQMRCQFTSYNIR</sequence>
<evidence type="ECO:0000256" key="1">
    <source>
        <dbReference type="ARBA" id="ARBA00001971"/>
    </source>
</evidence>
<evidence type="ECO:0000256" key="9">
    <source>
        <dbReference type="ARBA" id="ARBA00022848"/>
    </source>
</evidence>
<dbReference type="PANTHER" id="PTHR24300">
    <property type="entry name" value="CYTOCHROME P450 508A4-RELATED"/>
    <property type="match status" value="1"/>
</dbReference>
<keyword evidence="15" id="KW-0812">Transmembrane</keyword>
<evidence type="ECO:0000256" key="3">
    <source>
        <dbReference type="ARBA" id="ARBA00004174"/>
    </source>
</evidence>
<evidence type="ECO:0000256" key="10">
    <source>
        <dbReference type="ARBA" id="ARBA00023002"/>
    </source>
</evidence>
<dbReference type="InterPro" id="IPR001128">
    <property type="entry name" value="Cyt_P450"/>
</dbReference>
<evidence type="ECO:0000256" key="7">
    <source>
        <dbReference type="ARBA" id="ARBA00022723"/>
    </source>
</evidence>
<dbReference type="GO" id="GO:0004497">
    <property type="term" value="F:monooxygenase activity"/>
    <property type="evidence" value="ECO:0007669"/>
    <property type="project" value="UniProtKB-KW"/>
</dbReference>
<dbReference type="InterPro" id="IPR017972">
    <property type="entry name" value="Cyt_P450_CS"/>
</dbReference>
<keyword evidence="12" id="KW-0503">Monooxygenase</keyword>
<dbReference type="Proteomes" id="UP000886998">
    <property type="component" value="Unassembled WGS sequence"/>
</dbReference>
<feature type="binding site" description="axial binding residue" evidence="14">
    <location>
        <position position="540"/>
    </location>
    <ligand>
        <name>heme</name>
        <dbReference type="ChEBI" id="CHEBI:30413"/>
    </ligand>
    <ligandPart>
        <name>Fe</name>
        <dbReference type="ChEBI" id="CHEBI:18248"/>
    </ligandPart>
</feature>
<dbReference type="InterPro" id="IPR036396">
    <property type="entry name" value="Cyt_P450_sf"/>
</dbReference>
<dbReference type="GO" id="GO:0005506">
    <property type="term" value="F:iron ion binding"/>
    <property type="evidence" value="ECO:0007669"/>
    <property type="project" value="InterPro"/>
</dbReference>
<keyword evidence="9" id="KW-0492">Microsome</keyword>
<keyword evidence="7 14" id="KW-0479">Metal-binding</keyword>
<comment type="function">
    <text evidence="2">May be involved in the metabolism of insect hormones and in the breakdown of synthetic insecticides.</text>
</comment>
<comment type="cofactor">
    <cofactor evidence="1 14">
        <name>heme</name>
        <dbReference type="ChEBI" id="CHEBI:30413"/>
    </cofactor>
</comment>
<evidence type="ECO:0000256" key="8">
    <source>
        <dbReference type="ARBA" id="ARBA00022824"/>
    </source>
</evidence>